<comment type="similarity">
    <text evidence="1 8">Belongs to the amidase family. GatA subfamily.</text>
</comment>
<keyword evidence="4 8" id="KW-0067">ATP-binding</keyword>
<gene>
    <name evidence="8 10" type="primary">gatA</name>
    <name evidence="10" type="ORF">ERS132414_00841</name>
</gene>
<dbReference type="PANTHER" id="PTHR11895:SF151">
    <property type="entry name" value="GLUTAMYL-TRNA(GLN) AMIDOTRANSFERASE SUBUNIT A"/>
    <property type="match status" value="1"/>
</dbReference>
<keyword evidence="3 8" id="KW-0547">Nucleotide-binding</keyword>
<dbReference type="GO" id="GO:0005524">
    <property type="term" value="F:ATP binding"/>
    <property type="evidence" value="ECO:0007669"/>
    <property type="project" value="UniProtKB-KW"/>
</dbReference>
<dbReference type="InterPro" id="IPR000120">
    <property type="entry name" value="Amidase"/>
</dbReference>
<dbReference type="EMBL" id="FIHA01000012">
    <property type="protein sequence ID" value="CYU78410.1"/>
    <property type="molecule type" value="Genomic_DNA"/>
</dbReference>
<dbReference type="AlphaFoldDB" id="A0A0Z8FD95"/>
<dbReference type="HAMAP" id="MF_00120">
    <property type="entry name" value="GatA"/>
    <property type="match status" value="1"/>
</dbReference>
<evidence type="ECO:0000256" key="2">
    <source>
        <dbReference type="ARBA" id="ARBA00022598"/>
    </source>
</evidence>
<dbReference type="SUPFAM" id="SSF75304">
    <property type="entry name" value="Amidase signature (AS) enzymes"/>
    <property type="match status" value="1"/>
</dbReference>
<feature type="active site" description="Acyl-ester intermediate" evidence="8">
    <location>
        <position position="176"/>
    </location>
</feature>
<evidence type="ECO:0000256" key="1">
    <source>
        <dbReference type="ARBA" id="ARBA00008069"/>
    </source>
</evidence>
<dbReference type="PROSITE" id="PS00571">
    <property type="entry name" value="AMIDASES"/>
    <property type="match status" value="1"/>
</dbReference>
<dbReference type="RefSeq" id="WP_044776718.1">
    <property type="nucleotide sequence ID" value="NZ_CEDY01000043.1"/>
</dbReference>
<comment type="subunit">
    <text evidence="8">Heterotrimer of A, B and C subunits.</text>
</comment>
<evidence type="ECO:0000256" key="8">
    <source>
        <dbReference type="HAMAP-Rule" id="MF_00120"/>
    </source>
</evidence>
<sequence>MTFNNKTIDELHDLLVKKEISATELTKATLEDIKSREGAVDAFLTITEDAALAQAAALDEKGIDADNVMAGIPLAVKDNISTKGVLTTAASKMLYNYEPIFDATSVSQAYAKDMIIVGKTNMDEFAMGGSNENSAFKPTKNAWDQTKVPGGSSGGSAAAVAAGQVRLSLGSDTGGSIRQPAAFNGIVGMKPTYGTVSRFGLIAFGSSLDQIGPFSQTVKENAQLLNVISGHDVKDATSTINEIADFTSKIGQDIKGMKIALPKEYMGEGIDPQVKETILKAAKHLESLGAIIEEVSLPHSKYGVAVYYIIASSEASSNLQRFDGIRYGFRAEDATNLEEIYVKTRSQGFGEEVKRRIMLGTFSLSSGYYDAYFKKAGQVRTLIIQDFEKVFADYDLILGPTAPTVAFGLDTLNHDPVAMYLADLLTIPVNLAGLPGISIPAGFVEGLPVGLQLIGPKYSEETIYQVAAAFEATTDYHKQQPVIFGGAN</sequence>
<feature type="active site" description="Charge relay system" evidence="8">
    <location>
        <position position="152"/>
    </location>
</feature>
<dbReference type="InterPro" id="IPR004412">
    <property type="entry name" value="GatA"/>
</dbReference>
<dbReference type="PANTHER" id="PTHR11895">
    <property type="entry name" value="TRANSAMIDASE"/>
    <property type="match status" value="1"/>
</dbReference>
<name>A0A0Z8FD95_STRSU</name>
<dbReference type="Gene3D" id="3.90.1300.10">
    <property type="entry name" value="Amidase signature (AS) domain"/>
    <property type="match status" value="1"/>
</dbReference>
<keyword evidence="5 8" id="KW-0648">Protein biosynthesis</keyword>
<feature type="domain" description="Amidase" evidence="9">
    <location>
        <begin position="24"/>
        <end position="463"/>
    </location>
</feature>
<evidence type="ECO:0000256" key="5">
    <source>
        <dbReference type="ARBA" id="ARBA00022917"/>
    </source>
</evidence>
<dbReference type="NCBIfam" id="TIGR00132">
    <property type="entry name" value="gatA"/>
    <property type="match status" value="1"/>
</dbReference>
<dbReference type="GO" id="GO:0016740">
    <property type="term" value="F:transferase activity"/>
    <property type="evidence" value="ECO:0007669"/>
    <property type="project" value="UniProtKB-KW"/>
</dbReference>
<evidence type="ECO:0000256" key="4">
    <source>
        <dbReference type="ARBA" id="ARBA00022840"/>
    </source>
</evidence>
<proteinExistence type="inferred from homology"/>
<evidence type="ECO:0000256" key="7">
    <source>
        <dbReference type="ARBA" id="ARBA00047407"/>
    </source>
</evidence>
<evidence type="ECO:0000256" key="6">
    <source>
        <dbReference type="ARBA" id="ARBA00025295"/>
    </source>
</evidence>
<dbReference type="EC" id="6.3.5.7" evidence="8"/>
<evidence type="ECO:0000256" key="3">
    <source>
        <dbReference type="ARBA" id="ARBA00022741"/>
    </source>
</evidence>
<feature type="active site" description="Charge relay system" evidence="8">
    <location>
        <position position="77"/>
    </location>
</feature>
<comment type="catalytic activity">
    <reaction evidence="7 8">
        <text>L-glutamyl-tRNA(Gln) + L-glutamine + ATP + H2O = L-glutaminyl-tRNA(Gln) + L-glutamate + ADP + phosphate + H(+)</text>
        <dbReference type="Rhea" id="RHEA:17521"/>
        <dbReference type="Rhea" id="RHEA-COMP:9681"/>
        <dbReference type="Rhea" id="RHEA-COMP:9684"/>
        <dbReference type="ChEBI" id="CHEBI:15377"/>
        <dbReference type="ChEBI" id="CHEBI:15378"/>
        <dbReference type="ChEBI" id="CHEBI:29985"/>
        <dbReference type="ChEBI" id="CHEBI:30616"/>
        <dbReference type="ChEBI" id="CHEBI:43474"/>
        <dbReference type="ChEBI" id="CHEBI:58359"/>
        <dbReference type="ChEBI" id="CHEBI:78520"/>
        <dbReference type="ChEBI" id="CHEBI:78521"/>
        <dbReference type="ChEBI" id="CHEBI:456216"/>
        <dbReference type="EC" id="6.3.5.7"/>
    </reaction>
</comment>
<evidence type="ECO:0000313" key="10">
    <source>
        <dbReference type="EMBL" id="CYU78410.1"/>
    </source>
</evidence>
<dbReference type="Pfam" id="PF01425">
    <property type="entry name" value="Amidase"/>
    <property type="match status" value="1"/>
</dbReference>
<evidence type="ECO:0000313" key="11">
    <source>
        <dbReference type="Proteomes" id="UP000072794"/>
    </source>
</evidence>
<protein>
    <recommendedName>
        <fullName evidence="8">Glutamyl-tRNA(Gln) amidotransferase subunit A</fullName>
        <shortName evidence="8">Glu-ADT subunit A</shortName>
        <ecNumber evidence="8">6.3.5.7</ecNumber>
    </recommendedName>
</protein>
<reference evidence="10 11" key="1">
    <citation type="submission" date="2016-02" db="EMBL/GenBank/DDBJ databases">
        <authorList>
            <consortium name="Pathogen Informatics"/>
        </authorList>
    </citation>
    <scope>NUCLEOTIDE SEQUENCE [LARGE SCALE GENOMIC DNA]</scope>
    <source>
        <strain evidence="10 11">LSS52</strain>
    </source>
</reference>
<dbReference type="InterPro" id="IPR020556">
    <property type="entry name" value="Amidase_CS"/>
</dbReference>
<keyword evidence="10" id="KW-0808">Transferase</keyword>
<dbReference type="GO" id="GO:0030956">
    <property type="term" value="C:glutamyl-tRNA(Gln) amidotransferase complex"/>
    <property type="evidence" value="ECO:0007669"/>
    <property type="project" value="InterPro"/>
</dbReference>
<dbReference type="Proteomes" id="UP000072794">
    <property type="component" value="Unassembled WGS sequence"/>
</dbReference>
<evidence type="ECO:0000259" key="9">
    <source>
        <dbReference type="Pfam" id="PF01425"/>
    </source>
</evidence>
<accession>A0A0Z8FD95</accession>
<organism evidence="10 11">
    <name type="scientific">Streptococcus suis</name>
    <dbReference type="NCBI Taxonomy" id="1307"/>
    <lineage>
        <taxon>Bacteria</taxon>
        <taxon>Bacillati</taxon>
        <taxon>Bacillota</taxon>
        <taxon>Bacilli</taxon>
        <taxon>Lactobacillales</taxon>
        <taxon>Streptococcaceae</taxon>
        <taxon>Streptococcus</taxon>
    </lineage>
</organism>
<dbReference type="GO" id="GO:0050567">
    <property type="term" value="F:glutaminyl-tRNA synthase (glutamine-hydrolyzing) activity"/>
    <property type="evidence" value="ECO:0007669"/>
    <property type="project" value="UniProtKB-UniRule"/>
</dbReference>
<dbReference type="GO" id="GO:0006412">
    <property type="term" value="P:translation"/>
    <property type="evidence" value="ECO:0007669"/>
    <property type="project" value="UniProtKB-UniRule"/>
</dbReference>
<dbReference type="InterPro" id="IPR023631">
    <property type="entry name" value="Amidase_dom"/>
</dbReference>
<comment type="function">
    <text evidence="6 8">Allows the formation of correctly charged Gln-tRNA(Gln) through the transamidation of misacylated Glu-tRNA(Gln) in organisms which lack glutaminyl-tRNA synthetase. The reaction takes place in the presence of glutamine and ATP through an activated gamma-phospho-Glu-tRNA(Gln).</text>
</comment>
<dbReference type="InterPro" id="IPR036928">
    <property type="entry name" value="AS_sf"/>
</dbReference>
<keyword evidence="2 8" id="KW-0436">Ligase</keyword>